<protein>
    <recommendedName>
        <fullName evidence="4">TPX2 C-terminal domain-containing protein</fullName>
    </recommendedName>
</protein>
<feature type="compositionally biased region" description="Basic and acidic residues" evidence="1">
    <location>
        <begin position="283"/>
        <end position="299"/>
    </location>
</feature>
<feature type="compositionally biased region" description="Polar residues" evidence="1">
    <location>
        <begin position="358"/>
        <end position="378"/>
    </location>
</feature>
<feature type="compositionally biased region" description="Low complexity" evidence="1">
    <location>
        <begin position="486"/>
        <end position="495"/>
    </location>
</feature>
<evidence type="ECO:0008006" key="4">
    <source>
        <dbReference type="Google" id="ProtNLM"/>
    </source>
</evidence>
<evidence type="ECO:0000313" key="3">
    <source>
        <dbReference type="Proteomes" id="UP000290289"/>
    </source>
</evidence>
<feature type="compositionally biased region" description="Polar residues" evidence="1">
    <location>
        <begin position="271"/>
        <end position="282"/>
    </location>
</feature>
<dbReference type="EMBL" id="RDQH01000339">
    <property type="protein sequence ID" value="RXH79202.1"/>
    <property type="molecule type" value="Genomic_DNA"/>
</dbReference>
<dbReference type="AlphaFoldDB" id="A0A498IAF1"/>
<name>A0A498IAF1_MALDO</name>
<dbReference type="PANTHER" id="PTHR47067:SF6">
    <property type="entry name" value="PROTEIN WVD2-LIKE 7"/>
    <property type="match status" value="1"/>
</dbReference>
<feature type="compositionally biased region" description="Basic and acidic residues" evidence="1">
    <location>
        <begin position="314"/>
        <end position="337"/>
    </location>
</feature>
<dbReference type="Proteomes" id="UP000290289">
    <property type="component" value="Chromosome 13"/>
</dbReference>
<organism evidence="2 3">
    <name type="scientific">Malus domestica</name>
    <name type="common">Apple</name>
    <name type="synonym">Pyrus malus</name>
    <dbReference type="NCBI Taxonomy" id="3750"/>
    <lineage>
        <taxon>Eukaryota</taxon>
        <taxon>Viridiplantae</taxon>
        <taxon>Streptophyta</taxon>
        <taxon>Embryophyta</taxon>
        <taxon>Tracheophyta</taxon>
        <taxon>Spermatophyta</taxon>
        <taxon>Magnoliopsida</taxon>
        <taxon>eudicotyledons</taxon>
        <taxon>Gunneridae</taxon>
        <taxon>Pentapetalae</taxon>
        <taxon>rosids</taxon>
        <taxon>fabids</taxon>
        <taxon>Rosales</taxon>
        <taxon>Rosaceae</taxon>
        <taxon>Amygdaloideae</taxon>
        <taxon>Maleae</taxon>
        <taxon>Malus</taxon>
    </lineage>
</organism>
<proteinExistence type="predicted"/>
<feature type="compositionally biased region" description="Basic and acidic residues" evidence="1">
    <location>
        <begin position="463"/>
        <end position="482"/>
    </location>
</feature>
<dbReference type="PANTHER" id="PTHR47067">
    <property type="entry name" value="TPX2 (TARGETING PROTEIN FOR XKLP2) PROTEIN FAMILY-RELATED"/>
    <property type="match status" value="1"/>
</dbReference>
<reference evidence="2 3" key="1">
    <citation type="submission" date="2018-10" db="EMBL/GenBank/DDBJ databases">
        <title>A high-quality apple genome assembly.</title>
        <authorList>
            <person name="Hu J."/>
        </authorList>
    </citation>
    <scope>NUCLEOTIDE SEQUENCE [LARGE SCALE GENOMIC DNA]</scope>
    <source>
        <strain evidence="3">cv. HFTH1</strain>
        <tissue evidence="2">Young leaf</tissue>
    </source>
</reference>
<accession>A0A498IAF1</accession>
<sequence>MSGEIEEPVGFSCQLLLRNGQADSLHSGSISFGRFENEVLSWEKRSSFSHNRYVEEVEKCLKPGSVIERKAYFEAQFKKKGFPKPNLLECYSGSNHQVCENDVLESDAYGEEFEDGNEDNSCAHFDETSEGSEYHGDFEVKECEREDPEVSLSDPQRASELNDEHILVDIKDDNPEETHQTGIGCDMFSSSIDEPETNVNENHNGDAVNADESCNSVNMNPKTAADEEVNITIVESLYNSSSKLKAGKESKISKSRVKSKASISPVKRSISAESSKVPTNKSNTREREGTRRTYKEKLSSKTAIPPTHSVRRTPKSEDSTKLKGNSAHESRSDKEYCVKNLGEPQPPAVKPESRGRQMANSMSTNPGSGATSRLLSHSETGKSEAPTDSDSVNTTDLPEASRETNFMMAEPSEASSVSSTTLSSKNLSRDTTKGEVMRTKEREKNVNTQKHRSLESGKMAKSQKTEGKQKVGGERNSREMARKGVKVSVGFGSSSRMGHLTVGVAS</sequence>
<evidence type="ECO:0000256" key="1">
    <source>
        <dbReference type="SAM" id="MobiDB-lite"/>
    </source>
</evidence>
<dbReference type="STRING" id="3750.A0A498IAF1"/>
<feature type="region of interest" description="Disordered" evidence="1">
    <location>
        <begin position="237"/>
        <end position="506"/>
    </location>
</feature>
<evidence type="ECO:0000313" key="2">
    <source>
        <dbReference type="EMBL" id="RXH79202.1"/>
    </source>
</evidence>
<comment type="caution">
    <text evidence="2">The sequence shown here is derived from an EMBL/GenBank/DDBJ whole genome shotgun (WGS) entry which is preliminary data.</text>
</comment>
<keyword evidence="3" id="KW-1185">Reference proteome</keyword>
<dbReference type="InterPro" id="IPR044216">
    <property type="entry name" value="WDL7"/>
</dbReference>
<gene>
    <name evidence="2" type="ORF">DVH24_040349</name>
</gene>
<feature type="compositionally biased region" description="Low complexity" evidence="1">
    <location>
        <begin position="412"/>
        <end position="426"/>
    </location>
</feature>
<feature type="compositionally biased region" description="Basic and acidic residues" evidence="1">
    <location>
        <begin position="427"/>
        <end position="445"/>
    </location>
</feature>
<feature type="compositionally biased region" description="Polar residues" evidence="1">
    <location>
        <begin position="386"/>
        <end position="396"/>
    </location>
</feature>